<proteinExistence type="predicted"/>
<dbReference type="Proteomes" id="UP000240811">
    <property type="component" value="Unassembled WGS sequence"/>
</dbReference>
<comment type="caution">
    <text evidence="2">The sequence shown here is derived from an EMBL/GenBank/DDBJ whole genome shotgun (WGS) entry which is preliminary data.</text>
</comment>
<dbReference type="EMBL" id="PSQJ01000001">
    <property type="protein sequence ID" value="PTL87034.1"/>
    <property type="molecule type" value="Genomic_DNA"/>
</dbReference>
<name>A0A2T4VZ29_9HYPH</name>
<dbReference type="InterPro" id="IPR052354">
    <property type="entry name" value="Cell_Wall_Dynamics_Protein"/>
</dbReference>
<dbReference type="InterPro" id="IPR003646">
    <property type="entry name" value="SH3-like_bac-type"/>
</dbReference>
<protein>
    <recommendedName>
        <fullName evidence="1">SH3b domain-containing protein</fullName>
    </recommendedName>
</protein>
<sequence>MTIVPVFAHDVTISSGQPIPRFVTIKFDRTNVRIGPGKNHAISRIYIQKGFPVEITQEYGDWRKIRDFHGNSGWVNKVLLSVKRSAVVSPWERKSKVLKYINLYKNPTTHAIVIAKIEPGALLSIRECSGEWCFIANSDISGWIMQSEIWGVYPREVFK</sequence>
<organism evidence="2 3">
    <name type="scientific">Candidatus Liberibacter europaeus</name>
    <dbReference type="NCBI Taxonomy" id="744859"/>
    <lineage>
        <taxon>Bacteria</taxon>
        <taxon>Pseudomonadati</taxon>
        <taxon>Pseudomonadota</taxon>
        <taxon>Alphaproteobacteria</taxon>
        <taxon>Hyphomicrobiales</taxon>
        <taxon>Rhizobiaceae</taxon>
        <taxon>Liberibacter</taxon>
    </lineage>
</organism>
<evidence type="ECO:0000259" key="1">
    <source>
        <dbReference type="SMART" id="SM00287"/>
    </source>
</evidence>
<gene>
    <name evidence="2" type="ORF">C4617_01125</name>
</gene>
<reference evidence="3" key="1">
    <citation type="submission" date="2018-02" db="EMBL/GenBank/DDBJ databases">
        <title>Genome sequence of Candidatus Liberibacter europaeus.</title>
        <authorList>
            <person name="Frampton R.A."/>
            <person name="Thompson S.M."/>
            <person name="David C."/>
            <person name="Addison S.M."/>
            <person name="Smith G.R."/>
        </authorList>
    </citation>
    <scope>NUCLEOTIDE SEQUENCE [LARGE SCALE GENOMIC DNA]</scope>
</reference>
<dbReference type="InterPro" id="IPR010466">
    <property type="entry name" value="DUF1058"/>
</dbReference>
<accession>A0A2T4VZ29</accession>
<dbReference type="Pfam" id="PF06347">
    <property type="entry name" value="SH3_4"/>
    <property type="match status" value="2"/>
</dbReference>
<dbReference type="PANTHER" id="PTHR34408:SF1">
    <property type="entry name" value="GLYCOSYL HYDROLASE FAMILY 19 DOMAIN-CONTAINING PROTEIN HI_1415"/>
    <property type="match status" value="1"/>
</dbReference>
<dbReference type="PANTHER" id="PTHR34408">
    <property type="entry name" value="FAMILY PROTEIN, PUTATIVE-RELATED"/>
    <property type="match status" value="1"/>
</dbReference>
<dbReference type="SMART" id="SM00287">
    <property type="entry name" value="SH3b"/>
    <property type="match status" value="1"/>
</dbReference>
<evidence type="ECO:0000313" key="2">
    <source>
        <dbReference type="EMBL" id="PTL87034.1"/>
    </source>
</evidence>
<dbReference type="Gene3D" id="2.30.30.40">
    <property type="entry name" value="SH3 Domains"/>
    <property type="match status" value="1"/>
</dbReference>
<dbReference type="AlphaFoldDB" id="A0A2T4VZ29"/>
<evidence type="ECO:0000313" key="3">
    <source>
        <dbReference type="Proteomes" id="UP000240811"/>
    </source>
</evidence>
<feature type="domain" description="SH3b" evidence="1">
    <location>
        <begin position="20"/>
        <end position="84"/>
    </location>
</feature>